<dbReference type="Pfam" id="PF13340">
    <property type="entry name" value="DUF4096"/>
    <property type="match status" value="1"/>
</dbReference>
<dbReference type="EMBL" id="FXAM01000005">
    <property type="protein sequence ID" value="SMF97822.1"/>
    <property type="molecule type" value="Genomic_DNA"/>
</dbReference>
<dbReference type="InterPro" id="IPR002559">
    <property type="entry name" value="Transposase_11"/>
</dbReference>
<sequence length="274" mass="30640">MSCLEISDRLWERVASLLEPFKRRRPGGSKPLGFRTVMNGILYVLKTGCQWNCLPPCYGSKSAVHEHFQRWAAAGVFTEMFRWSAADYEELEGFELAWQSMDGSLVQAPVRQAHCRKDEGLGRNPTDRGRSGGKIHLQVDGKGMPFAVVQAGANVHDSRLVTVTVEAAVIAAPAGTQQGPRHLCLDKGYGYERVEREVAGLGYVPHIRKIGEEKRPGSAETHPARRWVVERTFAWLKGFRAIRTRYTCRGANYLALLQFACALILERRIKANSA</sequence>
<evidence type="ECO:0000259" key="2">
    <source>
        <dbReference type="Pfam" id="PF13340"/>
    </source>
</evidence>
<protein>
    <submittedName>
        <fullName evidence="5">Transposase DDE domain-containing protein</fullName>
    </submittedName>
</protein>
<dbReference type="STRING" id="1760988.SAMN02949497_1953"/>
<dbReference type="EMBL" id="FXAM01000001">
    <property type="protein sequence ID" value="SMF97217.1"/>
    <property type="molecule type" value="Genomic_DNA"/>
</dbReference>
<evidence type="ECO:0000313" key="7">
    <source>
        <dbReference type="Proteomes" id="UP000192923"/>
    </source>
</evidence>
<evidence type="ECO:0000313" key="5">
    <source>
        <dbReference type="EMBL" id="SMF97217.1"/>
    </source>
</evidence>
<dbReference type="InterPro" id="IPR025161">
    <property type="entry name" value="IS402-like_dom"/>
</dbReference>
<evidence type="ECO:0000313" key="3">
    <source>
        <dbReference type="EMBL" id="SMF94631.1"/>
    </source>
</evidence>
<dbReference type="EMBL" id="FXAM01000001">
    <property type="protein sequence ID" value="SMF94631.1"/>
    <property type="molecule type" value="Genomic_DNA"/>
</dbReference>
<feature type="domain" description="Insertion element IS402-like" evidence="2">
    <location>
        <begin position="6"/>
        <end position="81"/>
    </location>
</feature>
<dbReference type="Proteomes" id="UP000192923">
    <property type="component" value="Unassembled WGS sequence"/>
</dbReference>
<dbReference type="AlphaFoldDB" id="A0A1Y6D3I8"/>
<dbReference type="PANTHER" id="PTHR30007:SF0">
    <property type="entry name" value="TRANSPOSASE"/>
    <property type="match status" value="1"/>
</dbReference>
<gene>
    <name evidence="3" type="ORF">SAMN02949497_1953</name>
    <name evidence="4" type="ORF">SAMN02949497_3034</name>
    <name evidence="5" type="ORF">SAMN02949497_4637</name>
    <name evidence="6" type="ORF">SAMN02949497_4791</name>
</gene>
<dbReference type="GO" id="GO:0006313">
    <property type="term" value="P:DNA transposition"/>
    <property type="evidence" value="ECO:0007669"/>
    <property type="project" value="InterPro"/>
</dbReference>
<organism evidence="5 7">
    <name type="scientific">Methylomagnum ishizawai</name>
    <dbReference type="NCBI Taxonomy" id="1760988"/>
    <lineage>
        <taxon>Bacteria</taxon>
        <taxon>Pseudomonadati</taxon>
        <taxon>Pseudomonadota</taxon>
        <taxon>Gammaproteobacteria</taxon>
        <taxon>Methylococcales</taxon>
        <taxon>Methylococcaceae</taxon>
        <taxon>Methylomagnum</taxon>
    </lineage>
</organism>
<dbReference type="RefSeq" id="WP_176225166.1">
    <property type="nucleotide sequence ID" value="NZ_FXAM01000001.1"/>
</dbReference>
<dbReference type="EMBL" id="FXAM01000001">
    <property type="protein sequence ID" value="SMF95662.1"/>
    <property type="molecule type" value="Genomic_DNA"/>
</dbReference>
<evidence type="ECO:0000313" key="6">
    <source>
        <dbReference type="EMBL" id="SMF97822.1"/>
    </source>
</evidence>
<dbReference type="Pfam" id="PF01609">
    <property type="entry name" value="DDE_Tnp_1"/>
    <property type="match status" value="1"/>
</dbReference>
<feature type="domain" description="Transposase IS4-like" evidence="1">
    <location>
        <begin position="101"/>
        <end position="265"/>
    </location>
</feature>
<reference evidence="5 7" key="1">
    <citation type="submission" date="2016-12" db="EMBL/GenBank/DDBJ databases">
        <authorList>
            <person name="Song W.-J."/>
            <person name="Kurnit D.M."/>
        </authorList>
    </citation>
    <scope>NUCLEOTIDE SEQUENCE [LARGE SCALE GENOMIC DNA]</scope>
    <source>
        <strain evidence="5 7">175</strain>
    </source>
</reference>
<accession>A0A1Y6D3I8</accession>
<dbReference type="NCBIfam" id="NF033580">
    <property type="entry name" value="transpos_IS5_3"/>
    <property type="match status" value="1"/>
</dbReference>
<evidence type="ECO:0000313" key="4">
    <source>
        <dbReference type="EMBL" id="SMF95662.1"/>
    </source>
</evidence>
<dbReference type="PANTHER" id="PTHR30007">
    <property type="entry name" value="PHP DOMAIN PROTEIN"/>
    <property type="match status" value="1"/>
</dbReference>
<dbReference type="GO" id="GO:0004803">
    <property type="term" value="F:transposase activity"/>
    <property type="evidence" value="ECO:0007669"/>
    <property type="project" value="InterPro"/>
</dbReference>
<keyword evidence="7" id="KW-1185">Reference proteome</keyword>
<evidence type="ECO:0000259" key="1">
    <source>
        <dbReference type="Pfam" id="PF01609"/>
    </source>
</evidence>
<name>A0A1Y6D3I8_9GAMM</name>
<proteinExistence type="predicted"/>
<dbReference type="GO" id="GO:0003677">
    <property type="term" value="F:DNA binding"/>
    <property type="evidence" value="ECO:0007669"/>
    <property type="project" value="InterPro"/>
</dbReference>